<name>A0A511MX43_DEIC1</name>
<evidence type="ECO:0000313" key="1">
    <source>
        <dbReference type="EMBL" id="GEM45149.1"/>
    </source>
</evidence>
<sequence>MSMEHAQDIQDFIEGSMEGLRLQTEAHQNLWHLGEEEQWNVDLQQGQIRWTFADGTVAVANIQVVGTFNPQDSTFLWGWDHPSVPPALRDHAEKVRVYGEEHQIPTFTERTITCTELQAWEFTAVAARLGGASGAYRGNAGGPLVFMTFGEVQISRT</sequence>
<keyword evidence="2" id="KW-1185">Reference proteome</keyword>
<reference evidence="1 2" key="1">
    <citation type="submission" date="2019-07" db="EMBL/GenBank/DDBJ databases">
        <title>Whole genome shotgun sequence of Deinococcus cellulosilyticus NBRC 106333.</title>
        <authorList>
            <person name="Hosoyama A."/>
            <person name="Uohara A."/>
            <person name="Ohji S."/>
            <person name="Ichikawa N."/>
        </authorList>
    </citation>
    <scope>NUCLEOTIDE SEQUENCE [LARGE SCALE GENOMIC DNA]</scope>
    <source>
        <strain evidence="1 2">NBRC 106333</strain>
    </source>
</reference>
<dbReference type="EMBL" id="BJXB01000003">
    <property type="protein sequence ID" value="GEM45149.1"/>
    <property type="molecule type" value="Genomic_DNA"/>
</dbReference>
<dbReference type="Pfam" id="PF21813">
    <property type="entry name" value="DUF6882"/>
    <property type="match status" value="1"/>
</dbReference>
<dbReference type="AlphaFoldDB" id="A0A511MX43"/>
<accession>A0A511MX43</accession>
<protein>
    <submittedName>
        <fullName evidence="1">Uncharacterized protein</fullName>
    </submittedName>
</protein>
<comment type="caution">
    <text evidence="1">The sequence shown here is derived from an EMBL/GenBank/DDBJ whole genome shotgun (WGS) entry which is preliminary data.</text>
</comment>
<evidence type="ECO:0000313" key="2">
    <source>
        <dbReference type="Proteomes" id="UP000321306"/>
    </source>
</evidence>
<dbReference type="InterPro" id="IPR049249">
    <property type="entry name" value="DUF6882"/>
</dbReference>
<gene>
    <name evidence="1" type="ORF">DC3_07840</name>
</gene>
<organism evidence="1 2">
    <name type="scientific">Deinococcus cellulosilyticus (strain DSM 18568 / NBRC 106333 / KACC 11606 / 5516J-15)</name>
    <dbReference type="NCBI Taxonomy" id="1223518"/>
    <lineage>
        <taxon>Bacteria</taxon>
        <taxon>Thermotogati</taxon>
        <taxon>Deinococcota</taxon>
        <taxon>Deinococci</taxon>
        <taxon>Deinococcales</taxon>
        <taxon>Deinococcaceae</taxon>
        <taxon>Deinococcus</taxon>
    </lineage>
</organism>
<dbReference type="Proteomes" id="UP000321306">
    <property type="component" value="Unassembled WGS sequence"/>
</dbReference>
<proteinExistence type="predicted"/>